<proteinExistence type="predicted"/>
<dbReference type="Gene3D" id="1.10.10.2840">
    <property type="entry name" value="PucR C-terminal helix-turn-helix domain"/>
    <property type="match status" value="1"/>
</dbReference>
<evidence type="ECO:0000259" key="2">
    <source>
        <dbReference type="Pfam" id="PF13556"/>
    </source>
</evidence>
<protein>
    <submittedName>
        <fullName evidence="3">Helix-turn-helix domain-containing protein</fullName>
    </submittedName>
</protein>
<name>A0ABS2ULD4_9ACTN</name>
<dbReference type="EMBL" id="JAFEJA010000001">
    <property type="protein sequence ID" value="MBM9618184.1"/>
    <property type="molecule type" value="Genomic_DNA"/>
</dbReference>
<dbReference type="RefSeq" id="WP_205372482.1">
    <property type="nucleotide sequence ID" value="NZ_JAFEJA010000001.1"/>
</dbReference>
<dbReference type="Pfam" id="PF13556">
    <property type="entry name" value="HTH_30"/>
    <property type="match status" value="1"/>
</dbReference>
<sequence>MIGEGAEASAPQDVVTLRQLLAYDEDGILRLVLAPRGQDAELVGVIIGDEDGGRPYAGRIVLVTGVSAEAGAGAAEAVREAARRGAGAVVVRGRGDGDPAAEVVAAARETGVALLARGGWADWADTVEMLRAAFAFAAVGTGDRLAGDIAGGGLAVLASVVARYCQASITVEDTRFRVLAHSATSPEADPVRQSTILGGKVPDWRVAELRRSGLLKALWTSRDVIHRAADGTDPERLVVAIRSGGEILGSIWAAADGRSFSPDAREALRRAAEVAVPYLLQHRLRVSSNRRREEHALRELLRGEGDRRAHIWSLGLAPELPCVVLVAERDLTTAPVPERSLQALALQASAHRSAVRVLRESHRLTVLLPVPDGDEREALALARELDSLAAAMPDAPAVWIGAGRLVGSPLEAADSRAEAVLVVRALRERAARGAAPGRTAGAGAPERRERPVRHAGPGEVAQTVAVLRVLDAVRPLWETQGGPVHDMVLADLAAGGELVRSLTAYLDAAGDVPRAAQSLVLHPNTLRYRLRRVRERFGIDLDDPDTRLLVTLAVRLATGGDRPTGEGI</sequence>
<evidence type="ECO:0000313" key="3">
    <source>
        <dbReference type="EMBL" id="MBM9618184.1"/>
    </source>
</evidence>
<dbReference type="Proteomes" id="UP000664109">
    <property type="component" value="Unassembled WGS sequence"/>
</dbReference>
<gene>
    <name evidence="3" type="ORF">JE024_05400</name>
</gene>
<organism evidence="3 4">
    <name type="scientific">Streptomyces zhihengii</name>
    <dbReference type="NCBI Taxonomy" id="1818004"/>
    <lineage>
        <taxon>Bacteria</taxon>
        <taxon>Bacillati</taxon>
        <taxon>Actinomycetota</taxon>
        <taxon>Actinomycetes</taxon>
        <taxon>Kitasatosporales</taxon>
        <taxon>Streptomycetaceae</taxon>
        <taxon>Streptomyces</taxon>
    </lineage>
</organism>
<feature type="domain" description="PucR C-terminal helix-turn-helix" evidence="2">
    <location>
        <begin position="498"/>
        <end position="555"/>
    </location>
</feature>
<accession>A0ABS2ULD4</accession>
<evidence type="ECO:0000313" key="4">
    <source>
        <dbReference type="Proteomes" id="UP000664109"/>
    </source>
</evidence>
<dbReference type="InterPro" id="IPR025736">
    <property type="entry name" value="PucR_C-HTH_dom"/>
</dbReference>
<dbReference type="PANTHER" id="PTHR33744:SF17">
    <property type="entry name" value="CONSERVED PROTEIN"/>
    <property type="match status" value="1"/>
</dbReference>
<dbReference type="InterPro" id="IPR042070">
    <property type="entry name" value="PucR_C-HTH_sf"/>
</dbReference>
<dbReference type="PANTHER" id="PTHR33744">
    <property type="entry name" value="CARBOHYDRATE DIACID REGULATOR"/>
    <property type="match status" value="1"/>
</dbReference>
<reference evidence="3 4" key="1">
    <citation type="journal article" date="2016" name="Arch. Microbiol.">
        <title>Streptomyces zhihengii sp. nov., isolated from rhizospheric soil of Psammosilene tunicoides.</title>
        <authorList>
            <person name="Huang M.J."/>
            <person name="Fei J.J."/>
            <person name="Salam N."/>
            <person name="Kim C.J."/>
            <person name="Hozzein W.N."/>
            <person name="Xiao M."/>
            <person name="Huang H.Q."/>
            <person name="Li W.J."/>
        </authorList>
    </citation>
    <scope>NUCLEOTIDE SEQUENCE [LARGE SCALE GENOMIC DNA]</scope>
    <source>
        <strain evidence="3 4">YIM T102</strain>
    </source>
</reference>
<comment type="caution">
    <text evidence="3">The sequence shown here is derived from an EMBL/GenBank/DDBJ whole genome shotgun (WGS) entry which is preliminary data.</text>
</comment>
<feature type="compositionally biased region" description="Low complexity" evidence="1">
    <location>
        <begin position="433"/>
        <end position="444"/>
    </location>
</feature>
<dbReference type="InterPro" id="IPR051448">
    <property type="entry name" value="CdaR-like_regulators"/>
</dbReference>
<evidence type="ECO:0000256" key="1">
    <source>
        <dbReference type="SAM" id="MobiDB-lite"/>
    </source>
</evidence>
<feature type="region of interest" description="Disordered" evidence="1">
    <location>
        <begin position="433"/>
        <end position="455"/>
    </location>
</feature>
<keyword evidence="4" id="KW-1185">Reference proteome</keyword>